<proteinExistence type="predicted"/>
<accession>A0ABT0R827</accession>
<gene>
    <name evidence="1" type="ORF">M8N44_07050</name>
</gene>
<reference evidence="1 2" key="1">
    <citation type="submission" date="2022-03" db="EMBL/GenBank/DDBJ databases">
        <title>Taxonomic description of new species and reclassification of some bacterial strains.</title>
        <authorList>
            <person name="Ndongo S."/>
        </authorList>
    </citation>
    <scope>NUCLEOTIDE SEQUENCE [LARGE SCALE GENOMIC DNA]</scope>
    <source>
        <strain evidence="1 2">Marseille-P6666</strain>
    </source>
</reference>
<dbReference type="RefSeq" id="WP_102749432.1">
    <property type="nucleotide sequence ID" value="NZ_CP072027.1"/>
</dbReference>
<dbReference type="EMBL" id="JAMGSI010000001">
    <property type="protein sequence ID" value="MCL6657074.1"/>
    <property type="molecule type" value="Genomic_DNA"/>
</dbReference>
<evidence type="ECO:0000313" key="1">
    <source>
        <dbReference type="EMBL" id="MCL6657074.1"/>
    </source>
</evidence>
<dbReference type="GeneID" id="84023613"/>
<dbReference type="Proteomes" id="UP001202031">
    <property type="component" value="Unassembled WGS sequence"/>
</dbReference>
<evidence type="ECO:0000313" key="2">
    <source>
        <dbReference type="Proteomes" id="UP001202031"/>
    </source>
</evidence>
<sequence length="203" mass="23192">MNNSAIYITVGNPYQNSSEVPLTHEDAIHELAKDAFTLNGITSLPRITVDKMVFSATYTLQIDPAFSTIQEKHSILKHLVETLSSSTNWKENTPYPRGLIYGGYSDIEEEEKASRKPRFSETSIRKIGYKVHPRKDYQPYYCTGRFPDKFSFISPATLAEPAKPDTLTKQLHLPVEDEKSFDQGHFYNYMNIWIKTAPLYTAS</sequence>
<keyword evidence="2" id="KW-1185">Reference proteome</keyword>
<organism evidence="1 2">
    <name type="scientific">Akkermansia massiliensis</name>
    <dbReference type="NCBI Taxonomy" id="2927224"/>
    <lineage>
        <taxon>Bacteria</taxon>
        <taxon>Pseudomonadati</taxon>
        <taxon>Verrucomicrobiota</taxon>
        <taxon>Verrucomicrobiia</taxon>
        <taxon>Verrucomicrobiales</taxon>
        <taxon>Akkermansiaceae</taxon>
        <taxon>Akkermansia</taxon>
    </lineage>
</organism>
<name>A0ABT0R827_9BACT</name>
<protein>
    <submittedName>
        <fullName evidence="1">Uncharacterized protein</fullName>
    </submittedName>
</protein>
<comment type="caution">
    <text evidence="1">The sequence shown here is derived from an EMBL/GenBank/DDBJ whole genome shotgun (WGS) entry which is preliminary data.</text>
</comment>